<evidence type="ECO:0000256" key="1">
    <source>
        <dbReference type="ARBA" id="ARBA00022679"/>
    </source>
</evidence>
<keyword evidence="7" id="KW-1185">Reference proteome</keyword>
<dbReference type="GO" id="GO:0003887">
    <property type="term" value="F:DNA-directed DNA polymerase activity"/>
    <property type="evidence" value="ECO:0007669"/>
    <property type="project" value="UniProtKB-EC"/>
</dbReference>
<dbReference type="Proteomes" id="UP001596052">
    <property type="component" value="Unassembled WGS sequence"/>
</dbReference>
<dbReference type="RefSeq" id="WP_377171766.1">
    <property type="nucleotide sequence ID" value="NZ_JBHSMQ010000014.1"/>
</dbReference>
<evidence type="ECO:0000256" key="3">
    <source>
        <dbReference type="ARBA" id="ARBA00022705"/>
    </source>
</evidence>
<keyword evidence="4" id="KW-0239">DNA-directed DNA polymerase</keyword>
<dbReference type="Pfam" id="PF06144">
    <property type="entry name" value="DNA_pol3_delta"/>
    <property type="match status" value="1"/>
</dbReference>
<keyword evidence="1 6" id="KW-0808">Transferase</keyword>
<dbReference type="EMBL" id="JBHSMQ010000014">
    <property type="protein sequence ID" value="MFC5457932.1"/>
    <property type="molecule type" value="Genomic_DNA"/>
</dbReference>
<accession>A0ABW0KYH5</accession>
<feature type="domain" description="DNA polymerase III delta N-terminal" evidence="5">
    <location>
        <begin position="15"/>
        <end position="139"/>
    </location>
</feature>
<dbReference type="EC" id="2.7.7.7" evidence="6"/>
<dbReference type="Gene3D" id="1.20.272.10">
    <property type="match status" value="1"/>
</dbReference>
<comment type="caution">
    <text evidence="6">The sequence shown here is derived from an EMBL/GenBank/DDBJ whole genome shotgun (WGS) entry which is preliminary data.</text>
</comment>
<evidence type="ECO:0000256" key="2">
    <source>
        <dbReference type="ARBA" id="ARBA00022695"/>
    </source>
</evidence>
<sequence length="374" mass="40462">MPPPKKTAASQVNVFIGSDEARVKEAALMLVRRLTPPDAGDFGNDVIDGTADNSEHAGNICGNVCMALQTLPFFGGSKVVWLKNANFLGESGAGRGQDAVNGFERILDVIERGLGSDVSFVISATGIDKRRSAYKRITKIANIEVFDKPDTSRAGWEGPVLAMASQKAKELGITFESGALELLVQMAGDDTRQMENELEKIDLYLGERRRAGLKTVQNMVSMSRAGVLWDLGNAIGKRDLPRALELLGTLMYQGQNAIGLLLAAIVPRVRSLLLIKDLGSRHKLNKFNYTGFCSSLESLPSTATSHLPRKKDGTGFNAYPMFLALPEAGNFTLEELHAGFKACLAANSKLVTSSLDPKLVLERLLVGLLARQSR</sequence>
<dbReference type="SUPFAM" id="SSF52540">
    <property type="entry name" value="P-loop containing nucleoside triphosphate hydrolases"/>
    <property type="match status" value="1"/>
</dbReference>
<dbReference type="PANTHER" id="PTHR34388">
    <property type="entry name" value="DNA POLYMERASE III SUBUNIT DELTA"/>
    <property type="match status" value="1"/>
</dbReference>
<evidence type="ECO:0000313" key="7">
    <source>
        <dbReference type="Proteomes" id="UP001596052"/>
    </source>
</evidence>
<dbReference type="InterPro" id="IPR010372">
    <property type="entry name" value="DNA_pol3_delta_N"/>
</dbReference>
<organism evidence="6 7">
    <name type="scientific">Prosthecobacter fluviatilis</name>
    <dbReference type="NCBI Taxonomy" id="445931"/>
    <lineage>
        <taxon>Bacteria</taxon>
        <taxon>Pseudomonadati</taxon>
        <taxon>Verrucomicrobiota</taxon>
        <taxon>Verrucomicrobiia</taxon>
        <taxon>Verrucomicrobiales</taxon>
        <taxon>Verrucomicrobiaceae</taxon>
        <taxon>Prosthecobacter</taxon>
    </lineage>
</organism>
<dbReference type="InterPro" id="IPR005790">
    <property type="entry name" value="DNA_polIII_delta"/>
</dbReference>
<keyword evidence="3" id="KW-0235">DNA replication</keyword>
<dbReference type="Gene3D" id="3.40.50.300">
    <property type="entry name" value="P-loop containing nucleotide triphosphate hydrolases"/>
    <property type="match status" value="1"/>
</dbReference>
<dbReference type="NCBIfam" id="TIGR01128">
    <property type="entry name" value="holA"/>
    <property type="match status" value="1"/>
</dbReference>
<dbReference type="PANTHER" id="PTHR34388:SF1">
    <property type="entry name" value="DNA POLYMERASE III SUBUNIT DELTA"/>
    <property type="match status" value="1"/>
</dbReference>
<protein>
    <submittedName>
        <fullName evidence="6">DNA polymerase III subunit delta</fullName>
        <ecNumber evidence="6">2.7.7.7</ecNumber>
    </submittedName>
</protein>
<reference evidence="7" key="1">
    <citation type="journal article" date="2019" name="Int. J. Syst. Evol. Microbiol.">
        <title>The Global Catalogue of Microorganisms (GCM) 10K type strain sequencing project: providing services to taxonomists for standard genome sequencing and annotation.</title>
        <authorList>
            <consortium name="The Broad Institute Genomics Platform"/>
            <consortium name="The Broad Institute Genome Sequencing Center for Infectious Disease"/>
            <person name="Wu L."/>
            <person name="Ma J."/>
        </authorList>
    </citation>
    <scope>NUCLEOTIDE SEQUENCE [LARGE SCALE GENOMIC DNA]</scope>
    <source>
        <strain evidence="7">CGMCC 4.1469</strain>
    </source>
</reference>
<gene>
    <name evidence="6" type="primary">holA</name>
    <name evidence="6" type="ORF">ACFQDI_23885</name>
</gene>
<name>A0ABW0KYH5_9BACT</name>
<evidence type="ECO:0000256" key="4">
    <source>
        <dbReference type="ARBA" id="ARBA00022932"/>
    </source>
</evidence>
<dbReference type="Gene3D" id="1.10.8.60">
    <property type="match status" value="1"/>
</dbReference>
<dbReference type="InterPro" id="IPR027417">
    <property type="entry name" value="P-loop_NTPase"/>
</dbReference>
<evidence type="ECO:0000259" key="5">
    <source>
        <dbReference type="Pfam" id="PF06144"/>
    </source>
</evidence>
<keyword evidence="2 6" id="KW-0548">Nucleotidyltransferase</keyword>
<evidence type="ECO:0000313" key="6">
    <source>
        <dbReference type="EMBL" id="MFC5457932.1"/>
    </source>
</evidence>
<proteinExistence type="predicted"/>